<organism evidence="2 3">
    <name type="scientific">Ascobolus immersus RN42</name>
    <dbReference type="NCBI Taxonomy" id="1160509"/>
    <lineage>
        <taxon>Eukaryota</taxon>
        <taxon>Fungi</taxon>
        <taxon>Dikarya</taxon>
        <taxon>Ascomycota</taxon>
        <taxon>Pezizomycotina</taxon>
        <taxon>Pezizomycetes</taxon>
        <taxon>Pezizales</taxon>
        <taxon>Ascobolaceae</taxon>
        <taxon>Ascobolus</taxon>
    </lineage>
</organism>
<evidence type="ECO:0000313" key="2">
    <source>
        <dbReference type="EMBL" id="RPA80563.1"/>
    </source>
</evidence>
<protein>
    <submittedName>
        <fullName evidence="2">Uncharacterized protein</fullName>
    </submittedName>
</protein>
<feature type="region of interest" description="Disordered" evidence="1">
    <location>
        <begin position="530"/>
        <end position="557"/>
    </location>
</feature>
<sequence>MLEKRKWELDRLSEKHSRTFEILNELNDTDSGYSKEPGKRHIWKARPRGLPASDCDPWEIVAVYQLHIRLLDIEKYSGYFLSQAHGDPYYGPYDSLNSYCLGLPKVEGRDAFPCPSGVEEPTDEGSCPLLFPTFEKLEKHLKSGVLMCGFPTLQIVGDDIMEVDGSMMCTMHFQSAQDLSFHRFTHKKHAGVIPKKADQPTDHCKDGYKALAFTARFLHPNLLISQASIDSEQLGLSHDYSVQRIPFVAMADQPSQVPKPVPSGKSGRPNPGPQTKKGSLDHILNSASGGSSSKERREKERHVPYRVSDSQKQEAPLPPQNDVDAVLSDNHAISLQVGSLHSNSSSTPPFNGYEPAPAWNPTAHRTDPRYISATVFVLPKFYNGVPSTRISINAVCGQRAALLWKPEPNFLSNQSTAKEVKEYYQGLEEQLYPGRDHLNLGYPLVEEEHEFFAIPMRSRELHGPSTVTIANGVMVPIFHCSETRCTSVLTLDTWRAHMDGQMVCGWPKLNPLTLQETGELCKWHTGLGNRSGLSSHRSRNDYHVGRQNSAKQGLDIE</sequence>
<keyword evidence="3" id="KW-1185">Reference proteome</keyword>
<feature type="region of interest" description="Disordered" evidence="1">
    <location>
        <begin position="251"/>
        <end position="324"/>
    </location>
</feature>
<reference evidence="2 3" key="1">
    <citation type="journal article" date="2018" name="Nat. Ecol. Evol.">
        <title>Pezizomycetes genomes reveal the molecular basis of ectomycorrhizal truffle lifestyle.</title>
        <authorList>
            <person name="Murat C."/>
            <person name="Payen T."/>
            <person name="Noel B."/>
            <person name="Kuo A."/>
            <person name="Morin E."/>
            <person name="Chen J."/>
            <person name="Kohler A."/>
            <person name="Krizsan K."/>
            <person name="Balestrini R."/>
            <person name="Da Silva C."/>
            <person name="Montanini B."/>
            <person name="Hainaut M."/>
            <person name="Levati E."/>
            <person name="Barry K.W."/>
            <person name="Belfiori B."/>
            <person name="Cichocki N."/>
            <person name="Clum A."/>
            <person name="Dockter R.B."/>
            <person name="Fauchery L."/>
            <person name="Guy J."/>
            <person name="Iotti M."/>
            <person name="Le Tacon F."/>
            <person name="Lindquist E.A."/>
            <person name="Lipzen A."/>
            <person name="Malagnac F."/>
            <person name="Mello A."/>
            <person name="Molinier V."/>
            <person name="Miyauchi S."/>
            <person name="Poulain J."/>
            <person name="Riccioni C."/>
            <person name="Rubini A."/>
            <person name="Sitrit Y."/>
            <person name="Splivallo R."/>
            <person name="Traeger S."/>
            <person name="Wang M."/>
            <person name="Zifcakova L."/>
            <person name="Wipf D."/>
            <person name="Zambonelli A."/>
            <person name="Paolocci F."/>
            <person name="Nowrousian M."/>
            <person name="Ottonello S."/>
            <person name="Baldrian P."/>
            <person name="Spatafora J.W."/>
            <person name="Henrissat B."/>
            <person name="Nagy L.G."/>
            <person name="Aury J.M."/>
            <person name="Wincker P."/>
            <person name="Grigoriev I.V."/>
            <person name="Bonfante P."/>
            <person name="Martin F.M."/>
        </authorList>
    </citation>
    <scope>NUCLEOTIDE SEQUENCE [LARGE SCALE GENOMIC DNA]</scope>
    <source>
        <strain evidence="2 3">RN42</strain>
    </source>
</reference>
<evidence type="ECO:0000256" key="1">
    <source>
        <dbReference type="SAM" id="MobiDB-lite"/>
    </source>
</evidence>
<gene>
    <name evidence="2" type="ORF">BJ508DRAFT_362562</name>
</gene>
<dbReference type="EMBL" id="ML119687">
    <property type="protein sequence ID" value="RPA80563.1"/>
    <property type="molecule type" value="Genomic_DNA"/>
</dbReference>
<evidence type="ECO:0000313" key="3">
    <source>
        <dbReference type="Proteomes" id="UP000275078"/>
    </source>
</evidence>
<name>A0A3N4I385_ASCIM</name>
<dbReference type="AlphaFoldDB" id="A0A3N4I385"/>
<proteinExistence type="predicted"/>
<accession>A0A3N4I385</accession>
<dbReference type="Proteomes" id="UP000275078">
    <property type="component" value="Unassembled WGS sequence"/>
</dbReference>
<feature type="compositionally biased region" description="Basic and acidic residues" evidence="1">
    <location>
        <begin position="293"/>
        <end position="303"/>
    </location>
</feature>